<dbReference type="SMART" id="SM00174">
    <property type="entry name" value="RHO"/>
    <property type="match status" value="1"/>
</dbReference>
<keyword evidence="1" id="KW-0547">Nucleotide-binding</keyword>
<proteinExistence type="predicted"/>
<dbReference type="GO" id="GO:0007165">
    <property type="term" value="P:signal transduction"/>
    <property type="evidence" value="ECO:0007669"/>
    <property type="project" value="InterPro"/>
</dbReference>
<dbReference type="GO" id="GO:0016020">
    <property type="term" value="C:membrane"/>
    <property type="evidence" value="ECO:0007669"/>
    <property type="project" value="InterPro"/>
</dbReference>
<dbReference type="SMART" id="SM00173">
    <property type="entry name" value="RAS"/>
    <property type="match status" value="1"/>
</dbReference>
<dbReference type="Proteomes" id="UP001146793">
    <property type="component" value="Unassembled WGS sequence"/>
</dbReference>
<evidence type="ECO:0000313" key="3">
    <source>
        <dbReference type="EMBL" id="KAJ3429248.1"/>
    </source>
</evidence>
<keyword evidence="2" id="KW-0342">GTP-binding</keyword>
<sequence length="183" mass="19978">MPNRKVVVLGSKGVGKTSIIQRFVSDGFVNEYTPTIENTFQKTLTFNGMKYDLTLVDTRGQDKYATSITSYTGATDGFVLIYNICDSKSFELVSTLNEEIQFETGGTALIIVGNMTDLGNERQISTDQGKKLAEKLNCGFVECSAKDNININGVFEAILDQIERGNGSKNTTSEKDKGGCVIL</sequence>
<dbReference type="SUPFAM" id="SSF52540">
    <property type="entry name" value="P-loop containing nucleoside triphosphate hydrolases"/>
    <property type="match status" value="1"/>
</dbReference>
<protein>
    <submittedName>
        <fullName evidence="3">Gtp-binding protein rheb</fullName>
    </submittedName>
</protein>
<dbReference type="AlphaFoldDB" id="A0AAV7YHI6"/>
<dbReference type="NCBIfam" id="TIGR00231">
    <property type="entry name" value="small_GTP"/>
    <property type="match status" value="1"/>
</dbReference>
<gene>
    <name evidence="3" type="ORF">M0812_24592</name>
</gene>
<dbReference type="PROSITE" id="PS51420">
    <property type="entry name" value="RHO"/>
    <property type="match status" value="1"/>
</dbReference>
<dbReference type="Pfam" id="PF00071">
    <property type="entry name" value="Ras"/>
    <property type="match status" value="1"/>
</dbReference>
<evidence type="ECO:0000256" key="1">
    <source>
        <dbReference type="ARBA" id="ARBA00022741"/>
    </source>
</evidence>
<dbReference type="PROSITE" id="PS51421">
    <property type="entry name" value="RAS"/>
    <property type="match status" value="1"/>
</dbReference>
<accession>A0AAV7YHI6</accession>
<comment type="caution">
    <text evidence="3">The sequence shown here is derived from an EMBL/GenBank/DDBJ whole genome shotgun (WGS) entry which is preliminary data.</text>
</comment>
<dbReference type="PRINTS" id="PR00449">
    <property type="entry name" value="RASTRNSFRMNG"/>
</dbReference>
<evidence type="ECO:0000256" key="2">
    <source>
        <dbReference type="ARBA" id="ARBA00023134"/>
    </source>
</evidence>
<dbReference type="PROSITE" id="PS51419">
    <property type="entry name" value="RAB"/>
    <property type="match status" value="1"/>
</dbReference>
<name>A0AAV7YHI6_9EUKA</name>
<dbReference type="PANTHER" id="PTHR24070">
    <property type="entry name" value="RAS, DI-RAS, AND RHEB FAMILY MEMBERS OF SMALL GTPASE SUPERFAMILY"/>
    <property type="match status" value="1"/>
</dbReference>
<dbReference type="InterPro" id="IPR001806">
    <property type="entry name" value="Small_GTPase"/>
</dbReference>
<dbReference type="InterPro" id="IPR027417">
    <property type="entry name" value="P-loop_NTPase"/>
</dbReference>
<dbReference type="InterPro" id="IPR020849">
    <property type="entry name" value="Small_GTPase_Ras-type"/>
</dbReference>
<dbReference type="EMBL" id="JANTQA010000057">
    <property type="protein sequence ID" value="KAJ3429248.1"/>
    <property type="molecule type" value="Genomic_DNA"/>
</dbReference>
<dbReference type="SMART" id="SM00175">
    <property type="entry name" value="RAB"/>
    <property type="match status" value="1"/>
</dbReference>
<dbReference type="GO" id="GO:0005525">
    <property type="term" value="F:GTP binding"/>
    <property type="evidence" value="ECO:0007669"/>
    <property type="project" value="UniProtKB-KW"/>
</dbReference>
<evidence type="ECO:0000313" key="4">
    <source>
        <dbReference type="Proteomes" id="UP001146793"/>
    </source>
</evidence>
<dbReference type="Gene3D" id="3.40.50.300">
    <property type="entry name" value="P-loop containing nucleotide triphosphate hydrolases"/>
    <property type="match status" value="1"/>
</dbReference>
<organism evidence="3 4">
    <name type="scientific">Anaeramoeba flamelloides</name>
    <dbReference type="NCBI Taxonomy" id="1746091"/>
    <lineage>
        <taxon>Eukaryota</taxon>
        <taxon>Metamonada</taxon>
        <taxon>Anaeramoebidae</taxon>
        <taxon>Anaeramoeba</taxon>
    </lineage>
</organism>
<dbReference type="FunFam" id="3.40.50.300:FF:001423">
    <property type="entry name" value="Ras family GTPase"/>
    <property type="match status" value="1"/>
</dbReference>
<dbReference type="InterPro" id="IPR005225">
    <property type="entry name" value="Small_GTP-bd"/>
</dbReference>
<dbReference type="GO" id="GO:0003924">
    <property type="term" value="F:GTPase activity"/>
    <property type="evidence" value="ECO:0007669"/>
    <property type="project" value="InterPro"/>
</dbReference>
<reference evidence="3" key="1">
    <citation type="submission" date="2022-08" db="EMBL/GenBank/DDBJ databases">
        <title>Novel sulphate-reducing endosymbionts in the free-living metamonad Anaeramoeba.</title>
        <authorList>
            <person name="Jerlstrom-Hultqvist J."/>
            <person name="Cepicka I."/>
            <person name="Gallot-Lavallee L."/>
            <person name="Salas-Leiva D."/>
            <person name="Curtis B.A."/>
            <person name="Zahonova K."/>
            <person name="Pipaliya S."/>
            <person name="Dacks J."/>
            <person name="Roger A.J."/>
        </authorList>
    </citation>
    <scope>NUCLEOTIDE SEQUENCE</scope>
    <source>
        <strain evidence="3">Busselton2</strain>
    </source>
</reference>